<feature type="compositionally biased region" description="Polar residues" evidence="1">
    <location>
        <begin position="76"/>
        <end position="124"/>
    </location>
</feature>
<evidence type="ECO:0000256" key="1">
    <source>
        <dbReference type="SAM" id="MobiDB-lite"/>
    </source>
</evidence>
<dbReference type="InterPro" id="IPR012866">
    <property type="entry name" value="DUF1644"/>
</dbReference>
<comment type="caution">
    <text evidence="2">The sequence shown here is derived from an EMBL/GenBank/DDBJ whole genome shotgun (WGS) entry which is preliminary data.</text>
</comment>
<accession>A0A9Q0GJC4</accession>
<dbReference type="PANTHER" id="PTHR31197:SF2">
    <property type="entry name" value="C2H2-TYPE DOMAIN-CONTAINING PROTEIN"/>
    <property type="match status" value="1"/>
</dbReference>
<keyword evidence="3" id="KW-1185">Reference proteome</keyword>
<feature type="region of interest" description="Disordered" evidence="1">
    <location>
        <begin position="356"/>
        <end position="383"/>
    </location>
</feature>
<evidence type="ECO:0000313" key="3">
    <source>
        <dbReference type="Proteomes" id="UP001141552"/>
    </source>
</evidence>
<dbReference type="PANTHER" id="PTHR31197">
    <property type="entry name" value="OS01G0612600 PROTEIN"/>
    <property type="match status" value="1"/>
</dbReference>
<proteinExistence type="predicted"/>
<reference evidence="2" key="2">
    <citation type="journal article" date="2023" name="Plants (Basel)">
        <title>Annotation of the Turnera subulata (Passifloraceae) Draft Genome Reveals the S-Locus Evolved after the Divergence of Turneroideae from Passifloroideae in a Stepwise Manner.</title>
        <authorList>
            <person name="Henning P.M."/>
            <person name="Roalson E.H."/>
            <person name="Mir W."/>
            <person name="McCubbin A.G."/>
            <person name="Shore J.S."/>
        </authorList>
    </citation>
    <scope>NUCLEOTIDE SEQUENCE</scope>
    <source>
        <strain evidence="2">F60SS</strain>
    </source>
</reference>
<name>A0A9Q0GJC4_9ROSI</name>
<protein>
    <submittedName>
        <fullName evidence="2">Uncharacterized protein</fullName>
    </submittedName>
</protein>
<dbReference type="Pfam" id="PF07800">
    <property type="entry name" value="DUF1644"/>
    <property type="match status" value="1"/>
</dbReference>
<dbReference type="EMBL" id="JAKUCV010000166">
    <property type="protein sequence ID" value="KAJ4850992.1"/>
    <property type="molecule type" value="Genomic_DNA"/>
</dbReference>
<gene>
    <name evidence="2" type="ORF">Tsubulata_033389</name>
</gene>
<dbReference type="OrthoDB" id="1921166at2759"/>
<dbReference type="Proteomes" id="UP001141552">
    <property type="component" value="Unassembled WGS sequence"/>
</dbReference>
<reference evidence="2" key="1">
    <citation type="submission" date="2022-02" db="EMBL/GenBank/DDBJ databases">
        <authorList>
            <person name="Henning P.M."/>
            <person name="McCubbin A.G."/>
            <person name="Shore J.S."/>
        </authorList>
    </citation>
    <scope>NUCLEOTIDE SEQUENCE</scope>
    <source>
        <strain evidence="2">F60SS</strain>
        <tissue evidence="2">Leaves</tissue>
    </source>
</reference>
<organism evidence="2 3">
    <name type="scientific">Turnera subulata</name>
    <dbReference type="NCBI Taxonomy" id="218843"/>
    <lineage>
        <taxon>Eukaryota</taxon>
        <taxon>Viridiplantae</taxon>
        <taxon>Streptophyta</taxon>
        <taxon>Embryophyta</taxon>
        <taxon>Tracheophyta</taxon>
        <taxon>Spermatophyta</taxon>
        <taxon>Magnoliopsida</taxon>
        <taxon>eudicotyledons</taxon>
        <taxon>Gunneridae</taxon>
        <taxon>Pentapetalae</taxon>
        <taxon>rosids</taxon>
        <taxon>fabids</taxon>
        <taxon>Malpighiales</taxon>
        <taxon>Passifloraceae</taxon>
        <taxon>Turnera</taxon>
    </lineage>
</organism>
<dbReference type="AlphaFoldDB" id="A0A9Q0GJC4"/>
<feature type="region of interest" description="Disordered" evidence="1">
    <location>
        <begin position="75"/>
        <end position="124"/>
    </location>
</feature>
<evidence type="ECO:0000313" key="2">
    <source>
        <dbReference type="EMBL" id="KAJ4850992.1"/>
    </source>
</evidence>
<sequence>MAGVKRRLYSAESDVLAFHKELDEVSCPICMDHPHNAVLLLCSSHDKGCRSYICDTSYRHSNCLDRFKKLRDNGSDTRVSGSLPANSFGSENTSDASLTLSSRMTNSNEDTNPDGNNIPSTAATQVGTGMNQNRVQDLTRSFEGEEIFEVGDSATLRERIEVEGVDVENTYESVLSLKCPLCRGAILGWEVVDEARKYLNLKKRSCSRESCSFNGNYQELRRHARRVHPTTRPGDIDPSRARAWRCIEHQREYGDIVSAIRSAMPGAVVVGDYVIENGDRLSGEREHGSSEVNEPWWPTLLLFRMIGSANGIQEPRSRSRAWTRYRRSGGTLPERRFLWGENLLGLQDDEDDDFHILSDAGEDASPIPRRRRRLTRSRSDDQP</sequence>